<dbReference type="GO" id="GO:0016020">
    <property type="term" value="C:membrane"/>
    <property type="evidence" value="ECO:0007669"/>
    <property type="project" value="InterPro"/>
</dbReference>
<dbReference type="Gene3D" id="1.20.810.10">
    <property type="entry name" value="Cytochrome Bc1 Complex, Chain C"/>
    <property type="match status" value="1"/>
</dbReference>
<dbReference type="InterPro" id="IPR027387">
    <property type="entry name" value="Cytb/b6-like_sf"/>
</dbReference>
<accession>A0A7C4AR26</accession>
<feature type="transmembrane region" description="Helical" evidence="1">
    <location>
        <begin position="140"/>
        <end position="166"/>
    </location>
</feature>
<sequence length="210" mass="23867">MNKASKKNFVLHLHPRLIDERSTRVTYTWCLGGLALWMFVIEVASGILLALYYIPHSSQAYPSIQYISHIAPYGFFIRNIHYWAGQAMVVLVALHTVRVFITKAYAPPRQWNWLLGLALLVMTFFVDFTGYLLVWDDRGLWAWTIAGNLAASIPFIGQSLSAIALGPPEPHDITIARLYAWHVLGLPAAMTLMMAWHFWRIRADGITTPL</sequence>
<dbReference type="AlphaFoldDB" id="A0A7C4AR26"/>
<proteinExistence type="predicted"/>
<dbReference type="GO" id="GO:0016491">
    <property type="term" value="F:oxidoreductase activity"/>
    <property type="evidence" value="ECO:0007669"/>
    <property type="project" value="InterPro"/>
</dbReference>
<keyword evidence="1" id="KW-1133">Transmembrane helix</keyword>
<gene>
    <name evidence="3" type="ORF">ENV54_04495</name>
</gene>
<protein>
    <submittedName>
        <fullName evidence="3">DUF4405 domain-containing protein</fullName>
    </submittedName>
</protein>
<organism evidence="3">
    <name type="scientific">Desulfomonile tiedjei</name>
    <dbReference type="NCBI Taxonomy" id="2358"/>
    <lineage>
        <taxon>Bacteria</taxon>
        <taxon>Pseudomonadati</taxon>
        <taxon>Thermodesulfobacteriota</taxon>
        <taxon>Desulfomonilia</taxon>
        <taxon>Desulfomonilales</taxon>
        <taxon>Desulfomonilaceae</taxon>
        <taxon>Desulfomonile</taxon>
    </lineage>
</organism>
<dbReference type="SUPFAM" id="SSF81342">
    <property type="entry name" value="Transmembrane di-heme cytochromes"/>
    <property type="match status" value="1"/>
</dbReference>
<feature type="transmembrane region" description="Helical" evidence="1">
    <location>
        <begin position="178"/>
        <end position="199"/>
    </location>
</feature>
<dbReference type="PROSITE" id="PS51002">
    <property type="entry name" value="CYTB_NTER"/>
    <property type="match status" value="1"/>
</dbReference>
<dbReference type="InterPro" id="IPR005797">
    <property type="entry name" value="Cyt_b/b6_N"/>
</dbReference>
<feature type="transmembrane region" description="Helical" evidence="1">
    <location>
        <begin position="113"/>
        <end position="134"/>
    </location>
</feature>
<dbReference type="Pfam" id="PF00033">
    <property type="entry name" value="Cytochrome_B"/>
    <property type="match status" value="1"/>
</dbReference>
<dbReference type="GO" id="GO:0009055">
    <property type="term" value="F:electron transfer activity"/>
    <property type="evidence" value="ECO:0007669"/>
    <property type="project" value="InterPro"/>
</dbReference>
<keyword evidence="1" id="KW-0472">Membrane</keyword>
<feature type="domain" description="Cytochrome b/b6 N-terminal region profile" evidence="2">
    <location>
        <begin position="1"/>
        <end position="210"/>
    </location>
</feature>
<feature type="transmembrane region" description="Helical" evidence="1">
    <location>
        <begin position="26"/>
        <end position="54"/>
    </location>
</feature>
<dbReference type="PANTHER" id="PTHR19271">
    <property type="entry name" value="CYTOCHROME B"/>
    <property type="match status" value="1"/>
</dbReference>
<evidence type="ECO:0000256" key="1">
    <source>
        <dbReference type="SAM" id="Phobius"/>
    </source>
</evidence>
<dbReference type="GO" id="GO:0022904">
    <property type="term" value="P:respiratory electron transport chain"/>
    <property type="evidence" value="ECO:0007669"/>
    <property type="project" value="InterPro"/>
</dbReference>
<dbReference type="InterPro" id="IPR016174">
    <property type="entry name" value="Di-haem_cyt_TM"/>
</dbReference>
<reference evidence="3" key="1">
    <citation type="journal article" date="2020" name="mSystems">
        <title>Genome- and Community-Level Interaction Insights into Carbon Utilization and Element Cycling Functions of Hydrothermarchaeota in Hydrothermal Sediment.</title>
        <authorList>
            <person name="Zhou Z."/>
            <person name="Liu Y."/>
            <person name="Xu W."/>
            <person name="Pan J."/>
            <person name="Luo Z.H."/>
            <person name="Li M."/>
        </authorList>
    </citation>
    <scope>NUCLEOTIDE SEQUENCE [LARGE SCALE GENOMIC DNA]</scope>
    <source>
        <strain evidence="3">SpSt-769</strain>
    </source>
</reference>
<name>A0A7C4AR26_9BACT</name>
<dbReference type="PIRSF" id="PIRSF000032">
    <property type="entry name" value="Cytochrome_b6"/>
    <property type="match status" value="1"/>
</dbReference>
<dbReference type="EMBL" id="DTGT01000142">
    <property type="protein sequence ID" value="HGH60541.1"/>
    <property type="molecule type" value="Genomic_DNA"/>
</dbReference>
<keyword evidence="1" id="KW-0812">Transmembrane</keyword>
<dbReference type="PANTHER" id="PTHR19271:SF16">
    <property type="entry name" value="CYTOCHROME B"/>
    <property type="match status" value="1"/>
</dbReference>
<evidence type="ECO:0000313" key="3">
    <source>
        <dbReference type="EMBL" id="HGH60541.1"/>
    </source>
</evidence>
<feature type="transmembrane region" description="Helical" evidence="1">
    <location>
        <begin position="80"/>
        <end position="101"/>
    </location>
</feature>
<comment type="caution">
    <text evidence="3">The sequence shown here is derived from an EMBL/GenBank/DDBJ whole genome shotgun (WGS) entry which is preliminary data.</text>
</comment>
<evidence type="ECO:0000259" key="2">
    <source>
        <dbReference type="PROSITE" id="PS51002"/>
    </source>
</evidence>